<dbReference type="InterPro" id="IPR013103">
    <property type="entry name" value="RVT_2"/>
</dbReference>
<dbReference type="Gramene" id="C.cajan_40374.t">
    <property type="protein sequence ID" value="C.cajan_40374.t.cds1"/>
    <property type="gene ID" value="C.cajan_40374"/>
</dbReference>
<dbReference type="GO" id="GO:0004491">
    <property type="term" value="F:methylmalonate-semialdehyde dehydrogenase (acylating, NAD) activity"/>
    <property type="evidence" value="ECO:0007669"/>
    <property type="project" value="UniProtKB-EC"/>
</dbReference>
<feature type="domain" description="Reverse transcriptase Ty1/copia-type" evidence="1">
    <location>
        <begin position="158"/>
        <end position="369"/>
    </location>
</feature>
<dbReference type="EMBL" id="KQ485203">
    <property type="protein sequence ID" value="KYP32602.1"/>
    <property type="molecule type" value="Genomic_DNA"/>
</dbReference>
<keyword evidence="3" id="KW-1185">Reference proteome</keyword>
<evidence type="ECO:0000313" key="2">
    <source>
        <dbReference type="EMBL" id="KYP32602.1"/>
    </source>
</evidence>
<keyword evidence="2" id="KW-0560">Oxidoreductase</keyword>
<dbReference type="PANTHER" id="PTHR43383">
    <property type="entry name" value="NODULIN 6"/>
    <property type="match status" value="1"/>
</dbReference>
<dbReference type="Proteomes" id="UP000075243">
    <property type="component" value="Unassembled WGS sequence"/>
</dbReference>
<dbReference type="AlphaFoldDB" id="A0A151QQT0"/>
<dbReference type="Pfam" id="PF07727">
    <property type="entry name" value="RVT_2"/>
    <property type="match status" value="1"/>
</dbReference>
<organism evidence="2 3">
    <name type="scientific">Cajanus cajan</name>
    <name type="common">Pigeon pea</name>
    <name type="synonym">Cajanus indicus</name>
    <dbReference type="NCBI Taxonomy" id="3821"/>
    <lineage>
        <taxon>Eukaryota</taxon>
        <taxon>Viridiplantae</taxon>
        <taxon>Streptophyta</taxon>
        <taxon>Embryophyta</taxon>
        <taxon>Tracheophyta</taxon>
        <taxon>Spermatophyta</taxon>
        <taxon>Magnoliopsida</taxon>
        <taxon>eudicotyledons</taxon>
        <taxon>Gunneridae</taxon>
        <taxon>Pentapetalae</taxon>
        <taxon>rosids</taxon>
        <taxon>fabids</taxon>
        <taxon>Fabales</taxon>
        <taxon>Fabaceae</taxon>
        <taxon>Papilionoideae</taxon>
        <taxon>50 kb inversion clade</taxon>
        <taxon>NPAAA clade</taxon>
        <taxon>indigoferoid/millettioid clade</taxon>
        <taxon>Phaseoleae</taxon>
        <taxon>Cajanus</taxon>
    </lineage>
</organism>
<sequence length="378" mass="42515">MSRHVKFDENLFPYKEKTNPFSSESLCENNNYVSNPSLTLVNSIPMNDHNDVVMPINTIHTDATTTDVIDVTSTDVSNDTCISPSPVATTGSSQQPPSNTHPMITRAKAGIYRPKSYTAAASSKTYDHTIEPTTVKKALSKPEWYKAMQDEYLALHKNGTWNLVDLPVGCRTIGCKWVFKSKHNADGSFQRHKARLVAKGYHQRAGFDFHETFSPVVKPTIVRVVLNLALFKQWHIHQIDINNAFLHGELTETVYMNQPTGFNTTHKNKVCKLHKAIYGLKQAPRSWFQKLSTTLIHMGFRPTRSDTSLFVRNTSTSTILLLIYVDDIIITGSSQAEMNSLILTLHTKFSLKDLGPLHHFLGIEVSHTSDEGLFLSQK</sequence>
<evidence type="ECO:0000259" key="1">
    <source>
        <dbReference type="Pfam" id="PF07727"/>
    </source>
</evidence>
<dbReference type="SUPFAM" id="SSF56672">
    <property type="entry name" value="DNA/RNA polymerases"/>
    <property type="match status" value="1"/>
</dbReference>
<evidence type="ECO:0000313" key="3">
    <source>
        <dbReference type="Proteomes" id="UP000075243"/>
    </source>
</evidence>
<dbReference type="InterPro" id="IPR043502">
    <property type="entry name" value="DNA/RNA_pol_sf"/>
</dbReference>
<reference evidence="2" key="1">
    <citation type="journal article" date="2012" name="Nat. Biotechnol.">
        <title>Draft genome sequence of pigeonpea (Cajanus cajan), an orphan legume crop of resource-poor farmers.</title>
        <authorList>
            <person name="Varshney R.K."/>
            <person name="Chen W."/>
            <person name="Li Y."/>
            <person name="Bharti A.K."/>
            <person name="Saxena R.K."/>
            <person name="Schlueter J.A."/>
            <person name="Donoghue M.T."/>
            <person name="Azam S."/>
            <person name="Fan G."/>
            <person name="Whaley A.M."/>
            <person name="Farmer A.D."/>
            <person name="Sheridan J."/>
            <person name="Iwata A."/>
            <person name="Tuteja R."/>
            <person name="Penmetsa R.V."/>
            <person name="Wu W."/>
            <person name="Upadhyaya H.D."/>
            <person name="Yang S.P."/>
            <person name="Shah T."/>
            <person name="Saxena K.B."/>
            <person name="Michael T."/>
            <person name="McCombie W.R."/>
            <person name="Yang B."/>
            <person name="Zhang G."/>
            <person name="Yang H."/>
            <person name="Wang J."/>
            <person name="Spillane C."/>
            <person name="Cook D.R."/>
            <person name="May G.D."/>
            <person name="Xu X."/>
            <person name="Jackson S.A."/>
        </authorList>
    </citation>
    <scope>NUCLEOTIDE SEQUENCE [LARGE SCALE GENOMIC DNA]</scope>
</reference>
<accession>A0A151QQT0</accession>
<name>A0A151QQT0_CAJCA</name>
<gene>
    <name evidence="2" type="ORF">KK1_046663</name>
</gene>
<protein>
    <submittedName>
        <fullName evidence="2">Retrovirus-related Pol polyprotein from transposon TNT 1-94</fullName>
        <ecNumber evidence="2">1.2.1.27</ecNumber>
    </submittedName>
</protein>
<dbReference type="EC" id="1.2.1.27" evidence="2"/>
<proteinExistence type="predicted"/>
<dbReference type="PANTHER" id="PTHR43383:SF2">
    <property type="entry name" value="AMIDOHYDROLASE 2 FAMILY PROTEIN"/>
    <property type="match status" value="1"/>
</dbReference>